<dbReference type="EMBL" id="UOEP01000071">
    <property type="protein sequence ID" value="VAW17206.1"/>
    <property type="molecule type" value="Genomic_DNA"/>
</dbReference>
<dbReference type="InterPro" id="IPR003000">
    <property type="entry name" value="Sirtuin"/>
</dbReference>
<dbReference type="Gene3D" id="3.30.1600.10">
    <property type="entry name" value="SIR2/SIRT2 'Small Domain"/>
    <property type="match status" value="1"/>
</dbReference>
<dbReference type="PANTHER" id="PTHR11085:SF4">
    <property type="entry name" value="NAD-DEPENDENT PROTEIN DEACYLASE"/>
    <property type="match status" value="1"/>
</dbReference>
<keyword evidence="1" id="KW-0808">Transferase</keyword>
<keyword evidence="2" id="KW-0520">NAD</keyword>
<protein>
    <submittedName>
        <fullName evidence="4">NAD-dependent protein deacetylase of SIR2 family</fullName>
    </submittedName>
</protein>
<dbReference type="GO" id="GO:0036054">
    <property type="term" value="F:protein-malonyllysine demalonylase activity"/>
    <property type="evidence" value="ECO:0007669"/>
    <property type="project" value="InterPro"/>
</dbReference>
<dbReference type="Gene3D" id="3.40.50.1220">
    <property type="entry name" value="TPP-binding domain"/>
    <property type="match status" value="1"/>
</dbReference>
<sequence>MKKKIAILSGAGMSQESGLKTFRDMGGLWEDYDIYEVATPEAWQRNPELVNRFYNERRKQLLEVKPNEGHIGVAGLEKDFDVTVITQNVDDLHERAGSTNVLHLHGELMKVRSTVDPDLIYTLGHWEVKIGDKCEKGSQLRPHIVWFGEMVPAISEAQEIVEQADILVVIGTSLAVYPAAGLVDYSRPGIPIFVIDPNRPDVYLKNVEFIVEKASTGVKILKEKLKSLK</sequence>
<dbReference type="AlphaFoldDB" id="A0A3B0UCG5"/>
<proteinExistence type="inferred from homology"/>
<dbReference type="GO" id="GO:0017136">
    <property type="term" value="F:histone deacetylase activity, NAD-dependent"/>
    <property type="evidence" value="ECO:0007669"/>
    <property type="project" value="TreeGrafter"/>
</dbReference>
<dbReference type="InterPro" id="IPR026591">
    <property type="entry name" value="Sirtuin_cat_small_dom_sf"/>
</dbReference>
<dbReference type="PROSITE" id="PS50305">
    <property type="entry name" value="SIRTUIN"/>
    <property type="match status" value="1"/>
</dbReference>
<gene>
    <name evidence="4" type="ORF">MNBD_BACTEROID01-2469</name>
</gene>
<dbReference type="InterPro" id="IPR026590">
    <property type="entry name" value="Ssirtuin_cat_dom"/>
</dbReference>
<dbReference type="InterPro" id="IPR050134">
    <property type="entry name" value="NAD-dep_sirtuin_deacylases"/>
</dbReference>
<dbReference type="SUPFAM" id="SSF52467">
    <property type="entry name" value="DHS-like NAD/FAD-binding domain"/>
    <property type="match status" value="1"/>
</dbReference>
<dbReference type="GO" id="GO:0036055">
    <property type="term" value="F:protein-succinyllysine desuccinylase activity"/>
    <property type="evidence" value="ECO:0007669"/>
    <property type="project" value="InterPro"/>
</dbReference>
<evidence type="ECO:0000256" key="1">
    <source>
        <dbReference type="ARBA" id="ARBA00022679"/>
    </source>
</evidence>
<evidence type="ECO:0000313" key="4">
    <source>
        <dbReference type="EMBL" id="VAW17206.1"/>
    </source>
</evidence>
<dbReference type="CDD" id="cd01412">
    <property type="entry name" value="SIRT5_Af1_CobB"/>
    <property type="match status" value="1"/>
</dbReference>
<reference evidence="4" key="1">
    <citation type="submission" date="2018-06" db="EMBL/GenBank/DDBJ databases">
        <authorList>
            <person name="Zhirakovskaya E."/>
        </authorList>
    </citation>
    <scope>NUCLEOTIDE SEQUENCE</scope>
</reference>
<evidence type="ECO:0000256" key="2">
    <source>
        <dbReference type="ARBA" id="ARBA00023027"/>
    </source>
</evidence>
<dbReference type="GO" id="GO:0070403">
    <property type="term" value="F:NAD+ binding"/>
    <property type="evidence" value="ECO:0007669"/>
    <property type="project" value="InterPro"/>
</dbReference>
<accession>A0A3B0UCG5</accession>
<feature type="domain" description="Deacetylase sirtuin-type" evidence="3">
    <location>
        <begin position="1"/>
        <end position="228"/>
    </location>
</feature>
<dbReference type="PANTHER" id="PTHR11085">
    <property type="entry name" value="NAD-DEPENDENT PROTEIN DEACYLASE SIRTUIN-5, MITOCHONDRIAL-RELATED"/>
    <property type="match status" value="1"/>
</dbReference>
<organism evidence="4">
    <name type="scientific">hydrothermal vent metagenome</name>
    <dbReference type="NCBI Taxonomy" id="652676"/>
    <lineage>
        <taxon>unclassified sequences</taxon>
        <taxon>metagenomes</taxon>
        <taxon>ecological metagenomes</taxon>
    </lineage>
</organism>
<dbReference type="HAMAP" id="MF_01121">
    <property type="entry name" value="Sirtuin_ClassIII"/>
    <property type="match status" value="1"/>
</dbReference>
<dbReference type="Pfam" id="PF02146">
    <property type="entry name" value="SIR2"/>
    <property type="match status" value="1"/>
</dbReference>
<name>A0A3B0UCG5_9ZZZZ</name>
<dbReference type="InterPro" id="IPR029035">
    <property type="entry name" value="DHS-like_NAD/FAD-binding_dom"/>
</dbReference>
<dbReference type="InterPro" id="IPR027546">
    <property type="entry name" value="Sirtuin_class_III"/>
</dbReference>
<evidence type="ECO:0000259" key="3">
    <source>
        <dbReference type="PROSITE" id="PS50305"/>
    </source>
</evidence>